<name>M0E1K3_9EURY</name>
<feature type="transmembrane region" description="Helical" evidence="2">
    <location>
        <begin position="76"/>
        <end position="100"/>
    </location>
</feature>
<feature type="transmembrane region" description="Helical" evidence="2">
    <location>
        <begin position="161"/>
        <end position="187"/>
    </location>
</feature>
<keyword evidence="2" id="KW-1133">Transmembrane helix</keyword>
<accession>M0E1K3</accession>
<evidence type="ECO:0000256" key="1">
    <source>
        <dbReference type="SAM" id="MobiDB-lite"/>
    </source>
</evidence>
<organism evidence="3 4">
    <name type="scientific">Halorubrum tebenquichense DSM 14210</name>
    <dbReference type="NCBI Taxonomy" id="1227485"/>
    <lineage>
        <taxon>Archaea</taxon>
        <taxon>Methanobacteriati</taxon>
        <taxon>Methanobacteriota</taxon>
        <taxon>Stenosarchaea group</taxon>
        <taxon>Halobacteria</taxon>
        <taxon>Halobacteriales</taxon>
        <taxon>Haloferacaceae</taxon>
        <taxon>Halorubrum</taxon>
    </lineage>
</organism>
<comment type="caution">
    <text evidence="3">The sequence shown here is derived from an EMBL/GenBank/DDBJ whole genome shotgun (WGS) entry which is preliminary data.</text>
</comment>
<protein>
    <submittedName>
        <fullName evidence="3">Uncharacterized protein</fullName>
    </submittedName>
</protein>
<keyword evidence="4" id="KW-1185">Reference proteome</keyword>
<proteinExistence type="predicted"/>
<feature type="transmembrane region" description="Helical" evidence="2">
    <location>
        <begin position="133"/>
        <end position="155"/>
    </location>
</feature>
<dbReference type="RefSeq" id="WP_006627885.1">
    <property type="nucleotide sequence ID" value="NZ_AOJD01000006.1"/>
</dbReference>
<reference evidence="3 4" key="1">
    <citation type="journal article" date="2014" name="PLoS Genet.">
        <title>Phylogenetically driven sequencing of extremely halophilic archaea reveals strategies for static and dynamic osmo-response.</title>
        <authorList>
            <person name="Becker E.A."/>
            <person name="Seitzer P.M."/>
            <person name="Tritt A."/>
            <person name="Larsen D."/>
            <person name="Krusor M."/>
            <person name="Yao A.I."/>
            <person name="Wu D."/>
            <person name="Madern D."/>
            <person name="Eisen J.A."/>
            <person name="Darling A.E."/>
            <person name="Facciotti M.T."/>
        </authorList>
    </citation>
    <scope>NUCLEOTIDE SEQUENCE [LARGE SCALE GENOMIC DNA]</scope>
    <source>
        <strain evidence="3 4">DSM 14210</strain>
    </source>
</reference>
<dbReference type="AlphaFoldDB" id="M0E1K3"/>
<gene>
    <name evidence="3" type="ORF">C472_00873</name>
</gene>
<dbReference type="EMBL" id="AOJD01000006">
    <property type="protein sequence ID" value="ELZ41641.1"/>
    <property type="molecule type" value="Genomic_DNA"/>
</dbReference>
<feature type="compositionally biased region" description="Polar residues" evidence="1">
    <location>
        <begin position="1"/>
        <end position="26"/>
    </location>
</feature>
<sequence length="190" mass="19444">MDPSSDTANTAQTSPNEPTGPASSSRSRTERFGAWVAANGLYVETALAVIAIGVGIVSVPFVTFGVFTAIEGETTILTVGSVIAAVAFVSLGTLSSLLVFHARVEVRRHGVSFTDSRGVISTVYTMARAVETLLAVTVLTSVLSVVVAAIAVGSVPDLLPALVGFSAVLLPVVVIAHGCGATARYVLDLE</sequence>
<keyword evidence="2" id="KW-0812">Transmembrane</keyword>
<feature type="transmembrane region" description="Helical" evidence="2">
    <location>
        <begin position="46"/>
        <end position="70"/>
    </location>
</feature>
<dbReference type="OrthoDB" id="330394at2157"/>
<dbReference type="Proteomes" id="UP000011523">
    <property type="component" value="Unassembled WGS sequence"/>
</dbReference>
<evidence type="ECO:0000256" key="2">
    <source>
        <dbReference type="SAM" id="Phobius"/>
    </source>
</evidence>
<keyword evidence="2" id="KW-0472">Membrane</keyword>
<evidence type="ECO:0000313" key="3">
    <source>
        <dbReference type="EMBL" id="ELZ41641.1"/>
    </source>
</evidence>
<feature type="region of interest" description="Disordered" evidence="1">
    <location>
        <begin position="1"/>
        <end position="27"/>
    </location>
</feature>
<evidence type="ECO:0000313" key="4">
    <source>
        <dbReference type="Proteomes" id="UP000011523"/>
    </source>
</evidence>